<proteinExistence type="inferred from homology"/>
<protein>
    <recommendedName>
        <fullName evidence="1">Putative membrane protein insertion efficiency factor</fullName>
    </recommendedName>
</protein>
<reference evidence="3 4" key="1">
    <citation type="submission" date="2021-04" db="EMBL/GenBank/DDBJ databases">
        <title>Chitinophaga sp. nov., isolated from the rhizosphere soil.</title>
        <authorList>
            <person name="He S."/>
        </authorList>
    </citation>
    <scope>NUCLEOTIDE SEQUENCE [LARGE SCALE GENOMIC DNA]</scope>
    <source>
        <strain evidence="3 4">2R12</strain>
    </source>
</reference>
<dbReference type="RefSeq" id="WP_211973617.1">
    <property type="nucleotide sequence ID" value="NZ_CBFHAM010000071.1"/>
</dbReference>
<dbReference type="PANTHER" id="PTHR33383">
    <property type="entry name" value="MEMBRANE PROTEIN INSERTION EFFICIENCY FACTOR-RELATED"/>
    <property type="match status" value="1"/>
</dbReference>
<dbReference type="Proteomes" id="UP000676386">
    <property type="component" value="Unassembled WGS sequence"/>
</dbReference>
<dbReference type="InterPro" id="IPR002696">
    <property type="entry name" value="Membr_insert_effic_factor_YidD"/>
</dbReference>
<evidence type="ECO:0000256" key="1">
    <source>
        <dbReference type="HAMAP-Rule" id="MF_00386"/>
    </source>
</evidence>
<comment type="caution">
    <text evidence="3">The sequence shown here is derived from an EMBL/GenBank/DDBJ whole genome shotgun (WGS) entry which is preliminary data.</text>
</comment>
<keyword evidence="2" id="KW-1133">Transmembrane helix</keyword>
<evidence type="ECO:0000256" key="2">
    <source>
        <dbReference type="SAM" id="Phobius"/>
    </source>
</evidence>
<organism evidence="3 4">
    <name type="scientific">Chitinophaga hostae</name>
    <dbReference type="NCBI Taxonomy" id="2831022"/>
    <lineage>
        <taxon>Bacteria</taxon>
        <taxon>Pseudomonadati</taxon>
        <taxon>Bacteroidota</taxon>
        <taxon>Chitinophagia</taxon>
        <taxon>Chitinophagales</taxon>
        <taxon>Chitinophagaceae</taxon>
        <taxon>Chitinophaga</taxon>
    </lineage>
</organism>
<keyword evidence="1 2" id="KW-0472">Membrane</keyword>
<accession>A0ABS5J0A8</accession>
<gene>
    <name evidence="3" type="primary">yidD</name>
    <name evidence="3" type="ORF">KE626_14425</name>
</gene>
<keyword evidence="1" id="KW-1003">Cell membrane</keyword>
<dbReference type="SMART" id="SM01234">
    <property type="entry name" value="Haemolytic"/>
    <property type="match status" value="1"/>
</dbReference>
<dbReference type="Pfam" id="PF01809">
    <property type="entry name" value="YidD"/>
    <property type="match status" value="1"/>
</dbReference>
<dbReference type="NCBIfam" id="TIGR00278">
    <property type="entry name" value="membrane protein insertion efficiency factor YidD"/>
    <property type="match status" value="1"/>
</dbReference>
<feature type="transmembrane region" description="Helical" evidence="2">
    <location>
        <begin position="7"/>
        <end position="27"/>
    </location>
</feature>
<keyword evidence="4" id="KW-1185">Reference proteome</keyword>
<evidence type="ECO:0000313" key="4">
    <source>
        <dbReference type="Proteomes" id="UP000676386"/>
    </source>
</evidence>
<comment type="function">
    <text evidence="1">Could be involved in insertion of integral membrane proteins into the membrane.</text>
</comment>
<evidence type="ECO:0000313" key="3">
    <source>
        <dbReference type="EMBL" id="MBS0028513.1"/>
    </source>
</evidence>
<sequence>MNRVVRWLSYPFIFLIKIYQWFISPLLGSKCRYTPTCSQYGLEALKKYGPFKGGYLTIKRILSCHPWGGHGYDPVP</sequence>
<dbReference type="HAMAP" id="MF_00386">
    <property type="entry name" value="UPF0161_YidD"/>
    <property type="match status" value="1"/>
</dbReference>
<comment type="subcellular location">
    <subcellularLocation>
        <location evidence="1">Cell membrane</location>
        <topology evidence="1">Peripheral membrane protein</topology>
        <orientation evidence="1">Cytoplasmic side</orientation>
    </subcellularLocation>
</comment>
<dbReference type="EMBL" id="JAGTXB010000006">
    <property type="protein sequence ID" value="MBS0028513.1"/>
    <property type="molecule type" value="Genomic_DNA"/>
</dbReference>
<comment type="similarity">
    <text evidence="1">Belongs to the UPF0161 family.</text>
</comment>
<keyword evidence="2" id="KW-0812">Transmembrane</keyword>
<name>A0ABS5J0A8_9BACT</name>
<dbReference type="PANTHER" id="PTHR33383:SF1">
    <property type="entry name" value="MEMBRANE PROTEIN INSERTION EFFICIENCY FACTOR-RELATED"/>
    <property type="match status" value="1"/>
</dbReference>